<evidence type="ECO:0000256" key="7">
    <source>
        <dbReference type="ARBA" id="ARBA00047899"/>
    </source>
</evidence>
<dbReference type="CDD" id="cd14014">
    <property type="entry name" value="STKc_PknB_like"/>
    <property type="match status" value="1"/>
</dbReference>
<reference evidence="12 13" key="1">
    <citation type="submission" date="2016-11" db="EMBL/GenBank/DDBJ databases">
        <title>Draft Genome Sequences of Nine Cyanobacterial Strains from Diverse Habitats.</title>
        <authorList>
            <person name="Zhu T."/>
            <person name="Hou S."/>
            <person name="Lu X."/>
            <person name="Hess W.R."/>
        </authorList>
    </citation>
    <scope>NUCLEOTIDE SEQUENCE [LARGE SCALE GENOMIC DNA]</scope>
    <source>
        <strain evidence="12 13">NIES-30</strain>
    </source>
</reference>
<comment type="catalytic activity">
    <reaction evidence="7">
        <text>L-threonyl-[protein] + ATP = O-phospho-L-threonyl-[protein] + ADP + H(+)</text>
        <dbReference type="Rhea" id="RHEA:46608"/>
        <dbReference type="Rhea" id="RHEA-COMP:11060"/>
        <dbReference type="Rhea" id="RHEA-COMP:11605"/>
        <dbReference type="ChEBI" id="CHEBI:15378"/>
        <dbReference type="ChEBI" id="CHEBI:30013"/>
        <dbReference type="ChEBI" id="CHEBI:30616"/>
        <dbReference type="ChEBI" id="CHEBI:61977"/>
        <dbReference type="ChEBI" id="CHEBI:456216"/>
        <dbReference type="EC" id="2.7.11.1"/>
    </reaction>
</comment>
<keyword evidence="3" id="KW-0808">Transferase</keyword>
<dbReference type="EC" id="2.7.11.1" evidence="1"/>
<dbReference type="PANTHER" id="PTHR24363:SF0">
    <property type="entry name" value="SERINE_THREONINE KINASE LIKE DOMAIN CONTAINING 1"/>
    <property type="match status" value="1"/>
</dbReference>
<sequence length="360" mass="40872">MVNSPGQPLDRAANSEIRHYYQSHRLFRDRYRVLKKLGQGGFGVTYLAQNATLPGEPYCVIKQLCPKAGSELSLERAKVRFRREARALASLGSHSQIPQLLDYFTTGGEFYLVQEYVHGETLAQEVRRAGRLTEAQVKYFLREIIPVVRFIHRNRIIHRDIKPPNIIRSERDRRLVLIDFGAVREFLSDVDEGAMQAPATQFVGTPGFAPPEQLALRPCYASDVYALGMTCLYLLTARTPIEFDQDPHSGVIRWHHTVTVSPHLTMVLDRMLLPDSQDRYTTVDELERALELEPHLDVLAGCMNTRQHPPNEFGDGSADLPSDAYLTPIQREAQAIRKWRTKRSLPQGQGRSAGPVSRPY</sequence>
<dbReference type="GO" id="GO:0004674">
    <property type="term" value="F:protein serine/threonine kinase activity"/>
    <property type="evidence" value="ECO:0007669"/>
    <property type="project" value="UniProtKB-KW"/>
</dbReference>
<dbReference type="EMBL" id="MRCG01000001">
    <property type="protein sequence ID" value="OKH51146.1"/>
    <property type="molecule type" value="Genomic_DNA"/>
</dbReference>
<dbReference type="STRING" id="549789.NIES30_03525"/>
<comment type="caution">
    <text evidence="12">The sequence shown here is derived from an EMBL/GenBank/DDBJ whole genome shotgun (WGS) entry which is preliminary data.</text>
</comment>
<evidence type="ECO:0000256" key="3">
    <source>
        <dbReference type="ARBA" id="ARBA00022679"/>
    </source>
</evidence>
<dbReference type="SMART" id="SM00220">
    <property type="entry name" value="S_TKc"/>
    <property type="match status" value="1"/>
</dbReference>
<protein>
    <recommendedName>
        <fullName evidence="1">non-specific serine/threonine protein kinase</fullName>
        <ecNumber evidence="1">2.7.11.1</ecNumber>
    </recommendedName>
</protein>
<dbReference type="SUPFAM" id="SSF56112">
    <property type="entry name" value="Protein kinase-like (PK-like)"/>
    <property type="match status" value="1"/>
</dbReference>
<evidence type="ECO:0000256" key="6">
    <source>
        <dbReference type="ARBA" id="ARBA00022840"/>
    </source>
</evidence>
<evidence type="ECO:0000313" key="12">
    <source>
        <dbReference type="EMBL" id="OKH51146.1"/>
    </source>
</evidence>
<evidence type="ECO:0000259" key="11">
    <source>
        <dbReference type="PROSITE" id="PS50011"/>
    </source>
</evidence>
<dbReference type="GO" id="GO:0005524">
    <property type="term" value="F:ATP binding"/>
    <property type="evidence" value="ECO:0007669"/>
    <property type="project" value="UniProtKB-UniRule"/>
</dbReference>
<keyword evidence="4 9" id="KW-0547">Nucleotide-binding</keyword>
<comment type="catalytic activity">
    <reaction evidence="8">
        <text>L-seryl-[protein] + ATP = O-phospho-L-seryl-[protein] + ADP + H(+)</text>
        <dbReference type="Rhea" id="RHEA:17989"/>
        <dbReference type="Rhea" id="RHEA-COMP:9863"/>
        <dbReference type="Rhea" id="RHEA-COMP:11604"/>
        <dbReference type="ChEBI" id="CHEBI:15378"/>
        <dbReference type="ChEBI" id="CHEBI:29999"/>
        <dbReference type="ChEBI" id="CHEBI:30616"/>
        <dbReference type="ChEBI" id="CHEBI:83421"/>
        <dbReference type="ChEBI" id="CHEBI:456216"/>
        <dbReference type="EC" id="2.7.11.1"/>
    </reaction>
</comment>
<evidence type="ECO:0000256" key="10">
    <source>
        <dbReference type="SAM" id="MobiDB-lite"/>
    </source>
</evidence>
<dbReference type="AlphaFoldDB" id="A0A1U7JBP0"/>
<dbReference type="Proteomes" id="UP000185557">
    <property type="component" value="Unassembled WGS sequence"/>
</dbReference>
<keyword evidence="5 12" id="KW-0418">Kinase</keyword>
<dbReference type="RefSeq" id="WP_073606953.1">
    <property type="nucleotide sequence ID" value="NZ_MRCG01000001.1"/>
</dbReference>
<evidence type="ECO:0000256" key="4">
    <source>
        <dbReference type="ARBA" id="ARBA00022741"/>
    </source>
</evidence>
<feature type="binding site" evidence="9">
    <location>
        <position position="62"/>
    </location>
    <ligand>
        <name>ATP</name>
        <dbReference type="ChEBI" id="CHEBI:30616"/>
    </ligand>
</feature>
<evidence type="ECO:0000256" key="2">
    <source>
        <dbReference type="ARBA" id="ARBA00022527"/>
    </source>
</evidence>
<dbReference type="InterPro" id="IPR011009">
    <property type="entry name" value="Kinase-like_dom_sf"/>
</dbReference>
<proteinExistence type="predicted"/>
<keyword evidence="6 9" id="KW-0067">ATP-binding</keyword>
<dbReference type="PROSITE" id="PS50011">
    <property type="entry name" value="PROTEIN_KINASE_DOM"/>
    <property type="match status" value="1"/>
</dbReference>
<dbReference type="PANTHER" id="PTHR24363">
    <property type="entry name" value="SERINE/THREONINE PROTEIN KINASE"/>
    <property type="match status" value="1"/>
</dbReference>
<dbReference type="Pfam" id="PF00069">
    <property type="entry name" value="Pkinase"/>
    <property type="match status" value="1"/>
</dbReference>
<name>A0A1U7JBP0_9CYAN</name>
<evidence type="ECO:0000256" key="9">
    <source>
        <dbReference type="PROSITE-ProRule" id="PRU10141"/>
    </source>
</evidence>
<feature type="domain" description="Protein kinase" evidence="11">
    <location>
        <begin position="31"/>
        <end position="296"/>
    </location>
</feature>
<gene>
    <name evidence="12" type="ORF">NIES30_03525</name>
</gene>
<dbReference type="Gene3D" id="1.10.510.10">
    <property type="entry name" value="Transferase(Phosphotransferase) domain 1"/>
    <property type="match status" value="1"/>
</dbReference>
<feature type="region of interest" description="Disordered" evidence="10">
    <location>
        <begin position="339"/>
        <end position="360"/>
    </location>
</feature>
<organism evidence="12 13">
    <name type="scientific">Phormidium tenue NIES-30</name>
    <dbReference type="NCBI Taxonomy" id="549789"/>
    <lineage>
        <taxon>Bacteria</taxon>
        <taxon>Bacillati</taxon>
        <taxon>Cyanobacteriota</taxon>
        <taxon>Cyanophyceae</taxon>
        <taxon>Oscillatoriophycideae</taxon>
        <taxon>Oscillatoriales</taxon>
        <taxon>Oscillatoriaceae</taxon>
        <taxon>Phormidium</taxon>
    </lineage>
</organism>
<evidence type="ECO:0000256" key="5">
    <source>
        <dbReference type="ARBA" id="ARBA00022777"/>
    </source>
</evidence>
<dbReference type="OrthoDB" id="428645at2"/>
<keyword evidence="2 12" id="KW-0723">Serine/threonine-protein kinase</keyword>
<evidence type="ECO:0000256" key="8">
    <source>
        <dbReference type="ARBA" id="ARBA00048679"/>
    </source>
</evidence>
<keyword evidence="13" id="KW-1185">Reference proteome</keyword>
<evidence type="ECO:0000256" key="1">
    <source>
        <dbReference type="ARBA" id="ARBA00012513"/>
    </source>
</evidence>
<dbReference type="PROSITE" id="PS00107">
    <property type="entry name" value="PROTEIN_KINASE_ATP"/>
    <property type="match status" value="1"/>
</dbReference>
<accession>A0A1U7JBP0</accession>
<dbReference type="InterPro" id="IPR017441">
    <property type="entry name" value="Protein_kinase_ATP_BS"/>
</dbReference>
<dbReference type="InterPro" id="IPR000719">
    <property type="entry name" value="Prot_kinase_dom"/>
</dbReference>
<evidence type="ECO:0000313" key="13">
    <source>
        <dbReference type="Proteomes" id="UP000185557"/>
    </source>
</evidence>